<keyword evidence="12 20" id="KW-0675">Receptor</keyword>
<dbReference type="OrthoDB" id="127311at2"/>
<keyword evidence="13 14" id="KW-0998">Cell outer membrane</keyword>
<keyword evidence="3 14" id="KW-0813">Transport</keyword>
<dbReference type="GO" id="GO:0038023">
    <property type="term" value="F:signaling receptor activity"/>
    <property type="evidence" value="ECO:0007669"/>
    <property type="project" value="InterPro"/>
</dbReference>
<evidence type="ECO:0000256" key="8">
    <source>
        <dbReference type="ARBA" id="ARBA00023004"/>
    </source>
</evidence>
<comment type="similarity">
    <text evidence="2 14 16">Belongs to the TonB-dependent receptor family.</text>
</comment>
<dbReference type="PROSITE" id="PS52016">
    <property type="entry name" value="TONB_DEPENDENT_REC_3"/>
    <property type="match status" value="1"/>
</dbReference>
<dbReference type="GO" id="GO:0015344">
    <property type="term" value="F:siderophore uptake transmembrane transporter activity"/>
    <property type="evidence" value="ECO:0007669"/>
    <property type="project" value="TreeGrafter"/>
</dbReference>
<evidence type="ECO:0000256" key="4">
    <source>
        <dbReference type="ARBA" id="ARBA00022452"/>
    </source>
</evidence>
<comment type="subcellular location">
    <subcellularLocation>
        <location evidence="1 14">Cell outer membrane</location>
        <topology evidence="1 14">Multi-pass membrane protein</topology>
    </subcellularLocation>
</comment>
<dbReference type="Gene3D" id="2.170.130.10">
    <property type="entry name" value="TonB-dependent receptor, plug domain"/>
    <property type="match status" value="1"/>
</dbReference>
<gene>
    <name evidence="20" type="ORF">EV147_0776</name>
</gene>
<dbReference type="InterPro" id="IPR012910">
    <property type="entry name" value="Plug_dom"/>
</dbReference>
<protein>
    <submittedName>
        <fullName evidence="20">Iron complex outermembrane receptor protein</fullName>
    </submittedName>
</protein>
<keyword evidence="5" id="KW-0410">Iron transport</keyword>
<proteinExistence type="inferred from homology"/>
<evidence type="ECO:0000256" key="14">
    <source>
        <dbReference type="PROSITE-ProRule" id="PRU01360"/>
    </source>
</evidence>
<dbReference type="Pfam" id="PF07715">
    <property type="entry name" value="Plug"/>
    <property type="match status" value="1"/>
</dbReference>
<feature type="signal peptide" evidence="17">
    <location>
        <begin position="1"/>
        <end position="23"/>
    </location>
</feature>
<dbReference type="Gene3D" id="2.40.170.20">
    <property type="entry name" value="TonB-dependent receptor, beta-barrel domain"/>
    <property type="match status" value="1"/>
</dbReference>
<feature type="short sequence motif" description="TonB C-terminal box" evidence="15">
    <location>
        <begin position="691"/>
        <end position="708"/>
    </location>
</feature>
<keyword evidence="9" id="KW-0406">Ion transport</keyword>
<evidence type="ECO:0000256" key="1">
    <source>
        <dbReference type="ARBA" id="ARBA00004571"/>
    </source>
</evidence>
<evidence type="ECO:0000256" key="15">
    <source>
        <dbReference type="PROSITE-ProRule" id="PRU10144"/>
    </source>
</evidence>
<dbReference type="AlphaFoldDB" id="A0A4Q7S8L9"/>
<accession>A0A4Q7S8L9</accession>
<evidence type="ECO:0000313" key="21">
    <source>
        <dbReference type="Proteomes" id="UP000291078"/>
    </source>
</evidence>
<reference evidence="20 21" key="1">
    <citation type="journal article" date="2015" name="Stand. Genomic Sci.">
        <title>Genomic Encyclopedia of Bacterial and Archaeal Type Strains, Phase III: the genomes of soil and plant-associated and newly described type strains.</title>
        <authorList>
            <person name="Whitman W.B."/>
            <person name="Woyke T."/>
            <person name="Klenk H.P."/>
            <person name="Zhou Y."/>
            <person name="Lilburn T.G."/>
            <person name="Beck B.J."/>
            <person name="De Vos P."/>
            <person name="Vandamme P."/>
            <person name="Eisen J.A."/>
            <person name="Garrity G."/>
            <person name="Hugenholtz P."/>
            <person name="Kyrpides N.C."/>
        </authorList>
    </citation>
    <scope>NUCLEOTIDE SEQUENCE [LARGE SCALE GENOMIC DNA]</scope>
    <source>
        <strain evidence="20 21">ASC-9842</strain>
    </source>
</reference>
<evidence type="ECO:0000259" key="19">
    <source>
        <dbReference type="Pfam" id="PF07715"/>
    </source>
</evidence>
<dbReference type="InterPro" id="IPR039426">
    <property type="entry name" value="TonB-dep_rcpt-like"/>
</dbReference>
<name>A0A4Q7S8L9_9BURK</name>
<keyword evidence="7 17" id="KW-0732">Signal</keyword>
<keyword evidence="10 16" id="KW-0798">TonB box</keyword>
<evidence type="ECO:0000256" key="7">
    <source>
        <dbReference type="ARBA" id="ARBA00022729"/>
    </source>
</evidence>
<feature type="domain" description="TonB-dependent receptor-like beta-barrel" evidence="18">
    <location>
        <begin position="271"/>
        <end position="676"/>
    </location>
</feature>
<dbReference type="InterPro" id="IPR036942">
    <property type="entry name" value="Beta-barrel_TonB_sf"/>
</dbReference>
<evidence type="ECO:0000256" key="5">
    <source>
        <dbReference type="ARBA" id="ARBA00022496"/>
    </source>
</evidence>
<dbReference type="EMBL" id="SGXM01000001">
    <property type="protein sequence ID" value="RZT41772.1"/>
    <property type="molecule type" value="Genomic_DNA"/>
</dbReference>
<dbReference type="GO" id="GO:0015891">
    <property type="term" value="P:siderophore transport"/>
    <property type="evidence" value="ECO:0007669"/>
    <property type="project" value="InterPro"/>
</dbReference>
<dbReference type="Proteomes" id="UP000291078">
    <property type="component" value="Unassembled WGS sequence"/>
</dbReference>
<dbReference type="PANTHER" id="PTHR32552:SF84">
    <property type="entry name" value="TONB-DEPENDENT RECEPTOR-RELATED"/>
    <property type="match status" value="1"/>
</dbReference>
<evidence type="ECO:0000259" key="18">
    <source>
        <dbReference type="Pfam" id="PF00593"/>
    </source>
</evidence>
<evidence type="ECO:0000256" key="9">
    <source>
        <dbReference type="ARBA" id="ARBA00023065"/>
    </source>
</evidence>
<dbReference type="RefSeq" id="WP_130389783.1">
    <property type="nucleotide sequence ID" value="NZ_SGXM01000001.1"/>
</dbReference>
<dbReference type="InterPro" id="IPR037066">
    <property type="entry name" value="Plug_dom_sf"/>
</dbReference>
<comment type="caution">
    <text evidence="20">The sequence shown here is derived from an EMBL/GenBank/DDBJ whole genome shotgun (WGS) entry which is preliminary data.</text>
</comment>
<dbReference type="Pfam" id="PF00593">
    <property type="entry name" value="TonB_dep_Rec_b-barrel"/>
    <property type="match status" value="1"/>
</dbReference>
<evidence type="ECO:0000256" key="3">
    <source>
        <dbReference type="ARBA" id="ARBA00022448"/>
    </source>
</evidence>
<evidence type="ECO:0000256" key="6">
    <source>
        <dbReference type="ARBA" id="ARBA00022692"/>
    </source>
</evidence>
<evidence type="ECO:0000256" key="10">
    <source>
        <dbReference type="ARBA" id="ARBA00023077"/>
    </source>
</evidence>
<evidence type="ECO:0000256" key="13">
    <source>
        <dbReference type="ARBA" id="ARBA00023237"/>
    </source>
</evidence>
<feature type="chain" id="PRO_5020599970" evidence="17">
    <location>
        <begin position="24"/>
        <end position="708"/>
    </location>
</feature>
<dbReference type="PANTHER" id="PTHR32552">
    <property type="entry name" value="FERRICHROME IRON RECEPTOR-RELATED"/>
    <property type="match status" value="1"/>
</dbReference>
<organism evidence="20 21">
    <name type="scientific">Cupriavidus agavae</name>
    <dbReference type="NCBI Taxonomy" id="1001822"/>
    <lineage>
        <taxon>Bacteria</taxon>
        <taxon>Pseudomonadati</taxon>
        <taxon>Pseudomonadota</taxon>
        <taxon>Betaproteobacteria</taxon>
        <taxon>Burkholderiales</taxon>
        <taxon>Burkholderiaceae</taxon>
        <taxon>Cupriavidus</taxon>
    </lineage>
</organism>
<keyword evidence="4 14" id="KW-1134">Transmembrane beta strand</keyword>
<dbReference type="CDD" id="cd01347">
    <property type="entry name" value="ligand_gated_channel"/>
    <property type="match status" value="1"/>
</dbReference>
<keyword evidence="8" id="KW-0408">Iron</keyword>
<dbReference type="NCBIfam" id="TIGR01783">
    <property type="entry name" value="TonB-siderophor"/>
    <property type="match status" value="1"/>
</dbReference>
<sequence length="708" mass="77547">MILIRKTTIAAAVAALGVPTAQAAPAAEPAVHQLAPVTVHAASAPTVLQEPASVGSNLGLTPMQTPASVDVITRDQIEERGDASVVDAISRAPGLSNLGHPGNGGAALSARGFTDASSVMRLYDGTRQYGGIGVTFPFDTWSVERIEVLRGPASVIYGEGAIGGVVNVVPKKPTRGAIENEIQATVGSNNTQRLGIGSGGAINETWSYRLDVSGNRSDGWVDFGSSRDLTLSGALQWDPTPELSLKLSYAKGWQEPERYFGVPLVNGQQDDSLRRKNYNVADSQIKYDDQWTELAAKWTPSASLTVQSRLYYIDSKRHWRNAEYYNYLPASGLIGRSSYTEILHDQWQVGNTTSAVYRHALGGMQNTISAGFDVNRASFRHTNNSPYSGTSTVDPYNFDRGLFINVAGTAPKYNNEAVQYAFFAEDRLEITPKWSVLAGLRYDHADIRRHDLVTNQQSYDKSFSNVGWRAGTVYNLTENLAVYAQYSEAADPVSALLMLSAANSNFSLATSRQIEAGVKQNFLGNKGEWTLAAYRIVKKNLVTRDVVDPSLSVQVGEQSTKGLEATVGVEFLPGWRVDANAAVLQARYDDFTESVGGAAVSRAGNVPTDVPERLANVWLTWRFLPGWTAGTGIRYVGRRYADRANTLEMAGYTTTDVLLQWRPRKDTTLSLRGFNIFDRQYVTSAYYNPTQWLQGTGRRFEVTVNYKF</sequence>
<evidence type="ECO:0000313" key="20">
    <source>
        <dbReference type="EMBL" id="RZT41772.1"/>
    </source>
</evidence>
<evidence type="ECO:0000256" key="16">
    <source>
        <dbReference type="RuleBase" id="RU003357"/>
    </source>
</evidence>
<dbReference type="PROSITE" id="PS01156">
    <property type="entry name" value="TONB_DEPENDENT_REC_2"/>
    <property type="match status" value="1"/>
</dbReference>
<keyword evidence="21" id="KW-1185">Reference proteome</keyword>
<dbReference type="InterPro" id="IPR000531">
    <property type="entry name" value="Beta-barrel_TonB"/>
</dbReference>
<evidence type="ECO:0000256" key="12">
    <source>
        <dbReference type="ARBA" id="ARBA00023170"/>
    </source>
</evidence>
<dbReference type="SUPFAM" id="SSF56935">
    <property type="entry name" value="Porins"/>
    <property type="match status" value="1"/>
</dbReference>
<evidence type="ECO:0000256" key="17">
    <source>
        <dbReference type="SAM" id="SignalP"/>
    </source>
</evidence>
<keyword evidence="11 14" id="KW-0472">Membrane</keyword>
<feature type="domain" description="TonB-dependent receptor plug" evidence="19">
    <location>
        <begin position="63"/>
        <end position="165"/>
    </location>
</feature>
<dbReference type="InterPro" id="IPR010105">
    <property type="entry name" value="TonB_sidphr_rcpt"/>
</dbReference>
<dbReference type="GO" id="GO:0009279">
    <property type="term" value="C:cell outer membrane"/>
    <property type="evidence" value="ECO:0007669"/>
    <property type="project" value="UniProtKB-SubCell"/>
</dbReference>
<evidence type="ECO:0000256" key="11">
    <source>
        <dbReference type="ARBA" id="ARBA00023136"/>
    </source>
</evidence>
<dbReference type="InterPro" id="IPR010917">
    <property type="entry name" value="TonB_rcpt_CS"/>
</dbReference>
<keyword evidence="6 14" id="KW-0812">Transmembrane</keyword>
<evidence type="ECO:0000256" key="2">
    <source>
        <dbReference type="ARBA" id="ARBA00009810"/>
    </source>
</evidence>